<dbReference type="GO" id="GO:0032259">
    <property type="term" value="P:methylation"/>
    <property type="evidence" value="ECO:0007669"/>
    <property type="project" value="UniProtKB-KW"/>
</dbReference>
<keyword evidence="3" id="KW-1185">Reference proteome</keyword>
<keyword evidence="2" id="KW-0808">Transferase</keyword>
<gene>
    <name evidence="2" type="ORF">GSF22_33255</name>
</gene>
<sequence>MPQPTQVTAAEISRLAKVTRATVSNWRRRHPDFPAPTGGTDTSPAYDLTAVRAWLAKRGQLPAGSPTDELRTILRTSATDLAHRSRLLPLVVAASRIVDTETKKAVALPDDRLAAWAQKTSRSYAVDIPDTGDLPYRPEEAELLRTLLRCCAEEGAAQTLEVLAEGEITDSKTSSAYRTPTNTAALMAELLTGPGEAYPDRVFDPACGVGSLLLAAAARGARELYGQDLVPAAAAQAAARLAVQTDATGAQVSVGDSIRDDAFPTLVADAVLSAPPYGQRDWGHEDLAYDPRWVFGLPPKGESELAWLQHCLAHLTPGGRAALLMPPGSAFRPSGRRIRADLVRSGALRAVVALPAGMAPPLHIGLQVWLLQQPHPQATLPSAVLLVDTASADTRPTDDTADRRSPAEWAALHHAVLTAWHDFDRHPDTFDPVPGFARAVPVVDLLDEAVDLSPARHVRAAAVPARPDELADLAYALRSRLRRAATGLVTLSGGQPWPPAGAEPQPWRRATVADLLRGDALTLL</sequence>
<dbReference type="PRINTS" id="PR00507">
    <property type="entry name" value="N12N6MTFRASE"/>
</dbReference>
<dbReference type="RefSeq" id="WP_208817883.1">
    <property type="nucleotide sequence ID" value="NZ_WVUH01000617.1"/>
</dbReference>
<evidence type="ECO:0000259" key="1">
    <source>
        <dbReference type="Pfam" id="PF02384"/>
    </source>
</evidence>
<name>A0ABS3W213_MICEH</name>
<dbReference type="InterPro" id="IPR003356">
    <property type="entry name" value="DNA_methylase_A-5"/>
</dbReference>
<feature type="domain" description="DNA methylase adenine-specific" evidence="1">
    <location>
        <begin position="171"/>
        <end position="460"/>
    </location>
</feature>
<feature type="non-terminal residue" evidence="2">
    <location>
        <position position="524"/>
    </location>
</feature>
<evidence type="ECO:0000313" key="3">
    <source>
        <dbReference type="Proteomes" id="UP000823521"/>
    </source>
</evidence>
<comment type="caution">
    <text evidence="2">The sequence shown here is derived from an EMBL/GenBank/DDBJ whole genome shotgun (WGS) entry which is preliminary data.</text>
</comment>
<dbReference type="Pfam" id="PF02384">
    <property type="entry name" value="N6_Mtase"/>
    <property type="match status" value="1"/>
</dbReference>
<evidence type="ECO:0000313" key="2">
    <source>
        <dbReference type="EMBL" id="MBO4210825.1"/>
    </source>
</evidence>
<dbReference type="PANTHER" id="PTHR42998:SF1">
    <property type="entry name" value="TYPE I RESTRICTION ENZYME HINDI METHYLASE SUBUNIT"/>
    <property type="match status" value="1"/>
</dbReference>
<organism evidence="2 3">
    <name type="scientific">Micromonospora echinofusca</name>
    <dbReference type="NCBI Taxonomy" id="47858"/>
    <lineage>
        <taxon>Bacteria</taxon>
        <taxon>Bacillati</taxon>
        <taxon>Actinomycetota</taxon>
        <taxon>Actinomycetes</taxon>
        <taxon>Micromonosporales</taxon>
        <taxon>Micromonosporaceae</taxon>
        <taxon>Micromonospora</taxon>
    </lineage>
</organism>
<dbReference type="InterPro" id="IPR029063">
    <property type="entry name" value="SAM-dependent_MTases_sf"/>
</dbReference>
<dbReference type="InterPro" id="IPR052916">
    <property type="entry name" value="Type-I_RE_MTase_Subunit"/>
</dbReference>
<proteinExistence type="predicted"/>
<accession>A0ABS3W213</accession>
<dbReference type="Gene3D" id="3.40.50.150">
    <property type="entry name" value="Vaccinia Virus protein VP39"/>
    <property type="match status" value="1"/>
</dbReference>
<dbReference type="Proteomes" id="UP000823521">
    <property type="component" value="Unassembled WGS sequence"/>
</dbReference>
<dbReference type="EMBL" id="WVUH01000617">
    <property type="protein sequence ID" value="MBO4210825.1"/>
    <property type="molecule type" value="Genomic_DNA"/>
</dbReference>
<protein>
    <submittedName>
        <fullName evidence="2">N-6 DNA methylase</fullName>
    </submittedName>
</protein>
<dbReference type="SUPFAM" id="SSF53335">
    <property type="entry name" value="S-adenosyl-L-methionine-dependent methyltransferases"/>
    <property type="match status" value="1"/>
</dbReference>
<dbReference type="GO" id="GO:0008168">
    <property type="term" value="F:methyltransferase activity"/>
    <property type="evidence" value="ECO:0007669"/>
    <property type="project" value="UniProtKB-KW"/>
</dbReference>
<keyword evidence="2" id="KW-0489">Methyltransferase</keyword>
<dbReference type="InterPro" id="IPR036388">
    <property type="entry name" value="WH-like_DNA-bd_sf"/>
</dbReference>
<dbReference type="Gene3D" id="1.10.10.10">
    <property type="entry name" value="Winged helix-like DNA-binding domain superfamily/Winged helix DNA-binding domain"/>
    <property type="match status" value="1"/>
</dbReference>
<dbReference type="PANTHER" id="PTHR42998">
    <property type="entry name" value="TYPE I RESTRICTION ENZYME HINDVIIP M PROTEIN-RELATED"/>
    <property type="match status" value="1"/>
</dbReference>
<reference evidence="2 3" key="1">
    <citation type="submission" date="2019-12" db="EMBL/GenBank/DDBJ databases">
        <title>Whole genome sequencing of endophytic Actinobacterium Micromonospora sp. MPMI6T.</title>
        <authorList>
            <person name="Evv R."/>
            <person name="Podile A.R."/>
        </authorList>
    </citation>
    <scope>NUCLEOTIDE SEQUENCE [LARGE SCALE GENOMIC DNA]</scope>
    <source>
        <strain evidence="2 3">MPMI6</strain>
    </source>
</reference>